<dbReference type="RefSeq" id="WP_127789521.1">
    <property type="nucleotide sequence ID" value="NZ_SACL01000009.1"/>
</dbReference>
<dbReference type="EMBL" id="SACL01000009">
    <property type="protein sequence ID" value="RVT91774.1"/>
    <property type="molecule type" value="Genomic_DNA"/>
</dbReference>
<dbReference type="InterPro" id="IPR015928">
    <property type="entry name" value="Aconitase/3IPM_dehydase_swvl"/>
</dbReference>
<feature type="domain" description="Aconitase A/isopropylmalate dehydratase small subunit swivel" evidence="11">
    <location>
        <begin position="1"/>
        <end position="123"/>
    </location>
</feature>
<dbReference type="CDD" id="cd01577">
    <property type="entry name" value="IPMI_Swivel"/>
    <property type="match status" value="1"/>
</dbReference>
<dbReference type="GO" id="GO:0003861">
    <property type="term" value="F:3-isopropylmalate dehydratase activity"/>
    <property type="evidence" value="ECO:0007669"/>
    <property type="project" value="UniProtKB-UniRule"/>
</dbReference>
<comment type="similarity">
    <text evidence="4 10">Belongs to the LeuD family. LeuD type 1 subfamily.</text>
</comment>
<dbReference type="NCBIfam" id="NF002458">
    <property type="entry name" value="PRK01641.1"/>
    <property type="match status" value="1"/>
</dbReference>
<keyword evidence="7 10" id="KW-0028">Amino-acid biosynthesis</keyword>
<evidence type="ECO:0000256" key="6">
    <source>
        <dbReference type="ARBA" id="ARBA00022430"/>
    </source>
</evidence>
<dbReference type="HAMAP" id="MF_01031">
    <property type="entry name" value="LeuD_type1"/>
    <property type="match status" value="1"/>
</dbReference>
<evidence type="ECO:0000259" key="11">
    <source>
        <dbReference type="Pfam" id="PF00694"/>
    </source>
</evidence>
<dbReference type="Gene3D" id="3.20.19.10">
    <property type="entry name" value="Aconitase, domain 4"/>
    <property type="match status" value="1"/>
</dbReference>
<evidence type="ECO:0000256" key="2">
    <source>
        <dbReference type="ARBA" id="ARBA00002695"/>
    </source>
</evidence>
<dbReference type="EC" id="4.2.1.33" evidence="10"/>
<accession>A0A437M2N5</accession>
<comment type="subunit">
    <text evidence="5 10">Heterodimer of LeuC and LeuD.</text>
</comment>
<keyword evidence="6 10" id="KW-0432">Leucine biosynthesis</keyword>
<keyword evidence="9 10" id="KW-0100">Branched-chain amino acid biosynthesis</keyword>
<dbReference type="GO" id="GO:0009098">
    <property type="term" value="P:L-leucine biosynthetic process"/>
    <property type="evidence" value="ECO:0007669"/>
    <property type="project" value="UniProtKB-UniRule"/>
</dbReference>
<evidence type="ECO:0000256" key="3">
    <source>
        <dbReference type="ARBA" id="ARBA00004729"/>
    </source>
</evidence>
<dbReference type="Proteomes" id="UP000282957">
    <property type="component" value="Unassembled WGS sequence"/>
</dbReference>
<evidence type="ECO:0000313" key="12">
    <source>
        <dbReference type="EMBL" id="RVT91774.1"/>
    </source>
</evidence>
<evidence type="ECO:0000256" key="10">
    <source>
        <dbReference type="HAMAP-Rule" id="MF_01031"/>
    </source>
</evidence>
<dbReference type="GO" id="GO:0009316">
    <property type="term" value="C:3-isopropylmalate dehydratase complex"/>
    <property type="evidence" value="ECO:0007669"/>
    <property type="project" value="InterPro"/>
</dbReference>
<organism evidence="12 13">
    <name type="scientific">Rhodovarius crocodyli</name>
    <dbReference type="NCBI Taxonomy" id="1979269"/>
    <lineage>
        <taxon>Bacteria</taxon>
        <taxon>Pseudomonadati</taxon>
        <taxon>Pseudomonadota</taxon>
        <taxon>Alphaproteobacteria</taxon>
        <taxon>Acetobacterales</taxon>
        <taxon>Roseomonadaceae</taxon>
        <taxon>Rhodovarius</taxon>
    </lineage>
</organism>
<dbReference type="InterPro" id="IPR004431">
    <property type="entry name" value="3-IsopropMal_deHydase_ssu"/>
</dbReference>
<dbReference type="PANTHER" id="PTHR43345">
    <property type="entry name" value="3-ISOPROPYLMALATE DEHYDRATASE SMALL SUBUNIT 2-RELATED-RELATED"/>
    <property type="match status" value="1"/>
</dbReference>
<comment type="caution">
    <text evidence="12">The sequence shown here is derived from an EMBL/GenBank/DDBJ whole genome shotgun (WGS) entry which is preliminary data.</text>
</comment>
<dbReference type="PANTHER" id="PTHR43345:SF5">
    <property type="entry name" value="3-ISOPROPYLMALATE DEHYDRATASE SMALL SUBUNIT"/>
    <property type="match status" value="1"/>
</dbReference>
<gene>
    <name evidence="10 12" type="primary">leuD</name>
    <name evidence="12" type="ORF">EOD42_20870</name>
</gene>
<dbReference type="AlphaFoldDB" id="A0A437M2N5"/>
<keyword evidence="13" id="KW-1185">Reference proteome</keyword>
<dbReference type="Pfam" id="PF00694">
    <property type="entry name" value="Aconitase_C"/>
    <property type="match status" value="1"/>
</dbReference>
<dbReference type="InterPro" id="IPR000573">
    <property type="entry name" value="AconitaseA/IPMdHydase_ssu_swvl"/>
</dbReference>
<evidence type="ECO:0000256" key="9">
    <source>
        <dbReference type="ARBA" id="ARBA00023304"/>
    </source>
</evidence>
<evidence type="ECO:0000256" key="4">
    <source>
        <dbReference type="ARBA" id="ARBA00009845"/>
    </source>
</evidence>
<comment type="function">
    <text evidence="2 10">Catalyzes the isomerization between 2-isopropylmalate and 3-isopropylmalate, via the formation of 2-isopropylmaleate.</text>
</comment>
<dbReference type="SUPFAM" id="SSF52016">
    <property type="entry name" value="LeuD/IlvD-like"/>
    <property type="match status" value="1"/>
</dbReference>
<dbReference type="UniPathway" id="UPA00048">
    <property type="reaction ID" value="UER00071"/>
</dbReference>
<dbReference type="InterPro" id="IPR033940">
    <property type="entry name" value="IPMI_Swivel"/>
</dbReference>
<dbReference type="OrthoDB" id="9777465at2"/>
<evidence type="ECO:0000256" key="8">
    <source>
        <dbReference type="ARBA" id="ARBA00023239"/>
    </source>
</evidence>
<protein>
    <recommendedName>
        <fullName evidence="10">3-isopropylmalate dehydratase small subunit</fullName>
        <ecNumber evidence="10">4.2.1.33</ecNumber>
    </recommendedName>
    <alternativeName>
        <fullName evidence="10">Alpha-IPM isomerase</fullName>
        <shortName evidence="10">IPMI</shortName>
    </alternativeName>
    <alternativeName>
        <fullName evidence="10">Isopropylmalate isomerase</fullName>
    </alternativeName>
</protein>
<evidence type="ECO:0000256" key="7">
    <source>
        <dbReference type="ARBA" id="ARBA00022605"/>
    </source>
</evidence>
<keyword evidence="8 10" id="KW-0456">Lyase</keyword>
<name>A0A437M2N5_9PROT</name>
<dbReference type="InterPro" id="IPR050075">
    <property type="entry name" value="LeuD"/>
</dbReference>
<comment type="pathway">
    <text evidence="3 10">Amino-acid biosynthesis; L-leucine biosynthesis; L-leucine from 3-methyl-2-oxobutanoate: step 2/4.</text>
</comment>
<dbReference type="NCBIfam" id="TIGR00171">
    <property type="entry name" value="leuD"/>
    <property type="match status" value="1"/>
</dbReference>
<proteinExistence type="inferred from homology"/>
<comment type="catalytic activity">
    <reaction evidence="1 10">
        <text>(2R,3S)-3-isopropylmalate = (2S)-2-isopropylmalate</text>
        <dbReference type="Rhea" id="RHEA:32287"/>
        <dbReference type="ChEBI" id="CHEBI:1178"/>
        <dbReference type="ChEBI" id="CHEBI:35121"/>
        <dbReference type="EC" id="4.2.1.33"/>
    </reaction>
</comment>
<evidence type="ECO:0000256" key="5">
    <source>
        <dbReference type="ARBA" id="ARBA00011271"/>
    </source>
</evidence>
<evidence type="ECO:0000256" key="1">
    <source>
        <dbReference type="ARBA" id="ARBA00000491"/>
    </source>
</evidence>
<reference evidence="12 13" key="1">
    <citation type="submission" date="2019-01" db="EMBL/GenBank/DDBJ databases">
        <authorList>
            <person name="Chen W.-M."/>
        </authorList>
    </citation>
    <scope>NUCLEOTIDE SEQUENCE [LARGE SCALE GENOMIC DNA]</scope>
    <source>
        <strain evidence="12 13">CCP-6</strain>
    </source>
</reference>
<sequence>MTPFTTVTGAAAPLMQPNIDTDVIIPIHRLTGTARETMGQFAFEPLRYGADGAENPDFILNRPAFRGAPILIAGANFGCGSSREGAVWALRGVGLRCVIAEGFGDIFQGNCYQNGMLPVTLSARTVEELARQAVQGAPFTVDLINRMVISPGGTSYPFDIPPLRREALLEGLDELAQTRKRLAEITTWQERDQETRPWVWRHLPQATKEGST</sequence>
<evidence type="ECO:0000313" key="13">
    <source>
        <dbReference type="Proteomes" id="UP000282957"/>
    </source>
</evidence>